<organism evidence="1">
    <name type="scientific">Fibrocapsa japonica</name>
    <dbReference type="NCBI Taxonomy" id="94617"/>
    <lineage>
        <taxon>Eukaryota</taxon>
        <taxon>Sar</taxon>
        <taxon>Stramenopiles</taxon>
        <taxon>Ochrophyta</taxon>
        <taxon>Raphidophyceae</taxon>
        <taxon>Chattonellales</taxon>
        <taxon>Chattonellaceae</taxon>
        <taxon>Fibrocapsa</taxon>
    </lineage>
</organism>
<dbReference type="AlphaFoldDB" id="A0A7S2V6P4"/>
<evidence type="ECO:0000313" key="1">
    <source>
        <dbReference type="EMBL" id="CAD9875524.1"/>
    </source>
</evidence>
<proteinExistence type="predicted"/>
<name>A0A7S2V6P4_9STRA</name>
<reference evidence="1" key="1">
    <citation type="submission" date="2021-01" db="EMBL/GenBank/DDBJ databases">
        <authorList>
            <person name="Corre E."/>
            <person name="Pelletier E."/>
            <person name="Niang G."/>
            <person name="Scheremetjew M."/>
            <person name="Finn R."/>
            <person name="Kale V."/>
            <person name="Holt S."/>
            <person name="Cochrane G."/>
            <person name="Meng A."/>
            <person name="Brown T."/>
            <person name="Cohen L."/>
        </authorList>
    </citation>
    <scope>NUCLEOTIDE SEQUENCE</scope>
    <source>
        <strain evidence="1">CCMP1661</strain>
    </source>
</reference>
<sequence length="249" mass="28805">MRRDTEEIKVQRLLNRARGGSGNNPFLNNNDVFEYSIEIEPKKLGQRILKVREHIAQEMSEDLKLVRAQNEEVVRHRVNKLVLGSEEADRASYRVHDFADFNIDLDFGHQHTPYRYQTYTKLTEMVTNIAIRRFKSEARILNKAKVISWLDNILAENEHLKGQELLMTIFEGTVTARARESTKKAKIDPHSITTQILSHREEAAEELTEYLKGVKGDNARLSMSILQSSLELEMDDAEAEEHRKKFGSL</sequence>
<protein>
    <submittedName>
        <fullName evidence="1">Uncharacterized protein</fullName>
    </submittedName>
</protein>
<dbReference type="EMBL" id="HBHR01024072">
    <property type="protein sequence ID" value="CAD9875524.1"/>
    <property type="molecule type" value="Transcribed_RNA"/>
</dbReference>
<accession>A0A7S2V6P4</accession>
<gene>
    <name evidence="1" type="ORF">FJAP1339_LOCUS12393</name>
</gene>